<name>C7NXP2_HALMD</name>
<dbReference type="KEGG" id="hmu:Hmuk_0343"/>
<protein>
    <submittedName>
        <fullName evidence="2">Uncharacterized protein</fullName>
    </submittedName>
</protein>
<evidence type="ECO:0000313" key="2">
    <source>
        <dbReference type="EMBL" id="ACV46480.1"/>
    </source>
</evidence>
<evidence type="ECO:0000256" key="1">
    <source>
        <dbReference type="SAM" id="MobiDB-lite"/>
    </source>
</evidence>
<dbReference type="Proteomes" id="UP000001746">
    <property type="component" value="Chromosome"/>
</dbReference>
<feature type="region of interest" description="Disordered" evidence="1">
    <location>
        <begin position="31"/>
        <end position="52"/>
    </location>
</feature>
<organism evidence="2 3">
    <name type="scientific">Halomicrobium mukohataei (strain ATCC 700874 / DSM 12286 / JCM 9738 / NCIMB 13541)</name>
    <name type="common">Haloarcula mukohataei</name>
    <dbReference type="NCBI Taxonomy" id="485914"/>
    <lineage>
        <taxon>Archaea</taxon>
        <taxon>Methanobacteriati</taxon>
        <taxon>Methanobacteriota</taxon>
        <taxon>Stenosarchaea group</taxon>
        <taxon>Halobacteria</taxon>
        <taxon>Halobacteriales</taxon>
        <taxon>Haloarculaceae</taxon>
        <taxon>Halomicrobium</taxon>
    </lineage>
</organism>
<feature type="compositionally biased region" description="Basic residues" evidence="1">
    <location>
        <begin position="31"/>
        <end position="44"/>
    </location>
</feature>
<dbReference type="EMBL" id="CP001688">
    <property type="protein sequence ID" value="ACV46480.1"/>
    <property type="molecule type" value="Genomic_DNA"/>
</dbReference>
<evidence type="ECO:0000313" key="3">
    <source>
        <dbReference type="Proteomes" id="UP000001746"/>
    </source>
</evidence>
<sequence>MAVLLAIATAPLTGIALVLAALIVALLARAARPRRPATSPRRRTTVVPGTTR</sequence>
<proteinExistence type="predicted"/>
<dbReference type="HOGENOM" id="CLU_3075216_0_0_2"/>
<dbReference type="AlphaFoldDB" id="C7NXP2"/>
<gene>
    <name evidence="2" type="ordered locus">Hmuk_0343</name>
</gene>
<reference evidence="2 3" key="1">
    <citation type="journal article" date="2009" name="Stand. Genomic Sci.">
        <title>Complete genome sequence of Halomicrobium mukohataei type strain (arg-2).</title>
        <authorList>
            <person name="Tindall B.J."/>
            <person name="Schneider S."/>
            <person name="Lapidus A."/>
            <person name="Copeland A."/>
            <person name="Glavina Del Rio T."/>
            <person name="Nolan M."/>
            <person name="Lucas S."/>
            <person name="Chen F."/>
            <person name="Tice H."/>
            <person name="Cheng J.F."/>
            <person name="Saunders E."/>
            <person name="Bruce D."/>
            <person name="Goodwin L."/>
            <person name="Pitluck S."/>
            <person name="Mikhailova N."/>
            <person name="Pati A."/>
            <person name="Ivanova N."/>
            <person name="Mavrommatis K."/>
            <person name="Chen A."/>
            <person name="Palaniappan K."/>
            <person name="Chain P."/>
            <person name="Land M."/>
            <person name="Hauser L."/>
            <person name="Chang Y.J."/>
            <person name="Jeffries C.D."/>
            <person name="Brettin T."/>
            <person name="Han C."/>
            <person name="Rohde M."/>
            <person name="Goker M."/>
            <person name="Bristow J."/>
            <person name="Eisen J.A."/>
            <person name="Markowitz V."/>
            <person name="Hugenholtz P."/>
            <person name="Klenk H.P."/>
            <person name="Kyrpides N.C."/>
            <person name="Detter J.C."/>
        </authorList>
    </citation>
    <scope>NUCLEOTIDE SEQUENCE [LARGE SCALE GENOMIC DNA]</scope>
    <source>
        <strain evidence="3">ATCC 700874 / DSM 12286 / JCM 9738 / NCIMB 13541</strain>
    </source>
</reference>
<dbReference type="STRING" id="485914.Hmuk_0343"/>
<keyword evidence="3" id="KW-1185">Reference proteome</keyword>
<accession>C7NXP2</accession>